<dbReference type="OrthoDB" id="9779263at2"/>
<reference evidence="3 4" key="1">
    <citation type="submission" date="2019-09" db="EMBL/GenBank/DDBJ databases">
        <title>Genome sequence of Roseospira marina, one of the more divergent members of the non-sulfur purple photosynthetic bacterial family, the Rhodospirillaceae.</title>
        <authorList>
            <person name="Meyer T."/>
            <person name="Kyndt J."/>
        </authorList>
    </citation>
    <scope>NUCLEOTIDE SEQUENCE [LARGE SCALE GENOMIC DNA]</scope>
    <source>
        <strain evidence="3 4">DSM 15113</strain>
    </source>
</reference>
<comment type="caution">
    <text evidence="3">The sequence shown here is derived from an EMBL/GenBank/DDBJ whole genome shotgun (WGS) entry which is preliminary data.</text>
</comment>
<dbReference type="AlphaFoldDB" id="A0A5M6ICZ7"/>
<evidence type="ECO:0000256" key="1">
    <source>
        <dbReference type="ARBA" id="ARBA00022842"/>
    </source>
</evidence>
<evidence type="ECO:0000259" key="2">
    <source>
        <dbReference type="Pfam" id="PF12804"/>
    </source>
</evidence>
<dbReference type="SUPFAM" id="SSF53448">
    <property type="entry name" value="Nucleotide-diphospho-sugar transferases"/>
    <property type="match status" value="1"/>
</dbReference>
<keyword evidence="4" id="KW-1185">Reference proteome</keyword>
<dbReference type="Gene3D" id="3.90.550.10">
    <property type="entry name" value="Spore Coat Polysaccharide Biosynthesis Protein SpsA, Chain A"/>
    <property type="match status" value="1"/>
</dbReference>
<dbReference type="Proteomes" id="UP000324065">
    <property type="component" value="Unassembled WGS sequence"/>
</dbReference>
<protein>
    <submittedName>
        <fullName evidence="3">Nucleotidyltransferase family protein</fullName>
    </submittedName>
</protein>
<gene>
    <name evidence="3" type="ORF">F1188_10425</name>
</gene>
<dbReference type="Pfam" id="PF12804">
    <property type="entry name" value="NTP_transf_3"/>
    <property type="match status" value="1"/>
</dbReference>
<keyword evidence="1" id="KW-0460">Magnesium</keyword>
<evidence type="ECO:0000313" key="4">
    <source>
        <dbReference type="Proteomes" id="UP000324065"/>
    </source>
</evidence>
<keyword evidence="3" id="KW-0808">Transferase</keyword>
<sequence>MSDAVEQREPRIGLVLLAAGMGRRMAGPNKLLLDLGGMPVVRRAALPLCVALPHTAPRIVVTGRDPEAVTAALAGLGFTSAHNPCPNDGMGASLAVGVTALPPDLDAILVALGDMPGLCPETVDTLIAAFSGDSDPAHTICRPFLDGQPGHPVLWGADHRPALAALTGDRGGRDLIQAQTARVRALIVDDPAVIRDIDRPADLEAVRNGIAGA</sequence>
<proteinExistence type="predicted"/>
<name>A0A5M6ICZ7_9PROT</name>
<dbReference type="PANTHER" id="PTHR43777">
    <property type="entry name" value="MOLYBDENUM COFACTOR CYTIDYLYLTRANSFERASE"/>
    <property type="match status" value="1"/>
</dbReference>
<feature type="domain" description="MobA-like NTP transferase" evidence="2">
    <location>
        <begin position="15"/>
        <end position="179"/>
    </location>
</feature>
<accession>A0A5M6ICZ7</accession>
<dbReference type="PANTHER" id="PTHR43777:SF1">
    <property type="entry name" value="MOLYBDENUM COFACTOR CYTIDYLYLTRANSFERASE"/>
    <property type="match status" value="1"/>
</dbReference>
<dbReference type="GO" id="GO:0016779">
    <property type="term" value="F:nucleotidyltransferase activity"/>
    <property type="evidence" value="ECO:0007669"/>
    <property type="project" value="UniProtKB-ARBA"/>
</dbReference>
<dbReference type="RefSeq" id="WP_150062350.1">
    <property type="nucleotide sequence ID" value="NZ_JACHII010000002.1"/>
</dbReference>
<dbReference type="InterPro" id="IPR025877">
    <property type="entry name" value="MobA-like_NTP_Trfase"/>
</dbReference>
<dbReference type="CDD" id="cd04182">
    <property type="entry name" value="GT_2_like_f"/>
    <property type="match status" value="1"/>
</dbReference>
<organism evidence="3 4">
    <name type="scientific">Roseospira marina</name>
    <dbReference type="NCBI Taxonomy" id="140057"/>
    <lineage>
        <taxon>Bacteria</taxon>
        <taxon>Pseudomonadati</taxon>
        <taxon>Pseudomonadota</taxon>
        <taxon>Alphaproteobacteria</taxon>
        <taxon>Rhodospirillales</taxon>
        <taxon>Rhodospirillaceae</taxon>
        <taxon>Roseospira</taxon>
    </lineage>
</organism>
<evidence type="ECO:0000313" key="3">
    <source>
        <dbReference type="EMBL" id="KAA5605639.1"/>
    </source>
</evidence>
<dbReference type="EMBL" id="VWPJ01000008">
    <property type="protein sequence ID" value="KAA5605639.1"/>
    <property type="molecule type" value="Genomic_DNA"/>
</dbReference>
<dbReference type="InterPro" id="IPR029044">
    <property type="entry name" value="Nucleotide-diphossugar_trans"/>
</dbReference>